<evidence type="ECO:0000313" key="1">
    <source>
        <dbReference type="EMBL" id="TQL96998.1"/>
    </source>
</evidence>
<sequence length="486" mass="54788">MEITSERIRAALDSNPTLMLLKAYSRDWVLPLFAEHLEQADGSVSAEWFHERVSEARVQIPEWQGNVTPAEYCRDWVEKRWLETETLNGRLRYRLSPYSLRALRFVRELVEGETTVSSARLGSISHAVRLLADMASPDRGVQVRRIDQQIAELRKRRDDIASGRVRLATLEEMTQQLREILGMTRSLPADFRQLRTMVENRHQEVARRAMVHGPPKADLVEEYLRENDLLSKTSQGAAYLGFSRLLSSRQTEQIRADIDQVLAQEFAREHMTAAQREELDSMLSTLLAAELDVQNGYLRWSASLRRFLTRAAHGRHQRLLNLADRALHAGAIWVQAEPGLRHVPQDVLGVGPLAVIDISQTQLWRDHGPQEVVVEVTGQHRTLPTEDRAALRLAAGTSPRAVGRTINKLLANRPVVTGAEVYDATPAEFQRLGTLVSLLDLAVVHGQVDTDLDETVRLSGDRATALMATLPHLVFDAPVPVKEVRQ</sequence>
<gene>
    <name evidence="1" type="ORF">FB559_2565</name>
</gene>
<dbReference type="Proteomes" id="UP000316096">
    <property type="component" value="Unassembled WGS sequence"/>
</dbReference>
<reference evidence="1 2" key="1">
    <citation type="submission" date="2019-06" db="EMBL/GenBank/DDBJ databases">
        <title>Sequencing the genomes of 1000 actinobacteria strains.</title>
        <authorList>
            <person name="Klenk H.-P."/>
        </authorList>
    </citation>
    <scope>NUCLEOTIDE SEQUENCE [LARGE SCALE GENOMIC DNA]</scope>
    <source>
        <strain evidence="1 2">DSM 102200</strain>
    </source>
</reference>
<dbReference type="OrthoDB" id="138803at2"/>
<dbReference type="InterPro" id="IPR021804">
    <property type="entry name" value="DUF3375"/>
</dbReference>
<name>A0A543CIS7_9ACTN</name>
<proteinExistence type="predicted"/>
<dbReference type="RefSeq" id="WP_141955779.1">
    <property type="nucleotide sequence ID" value="NZ_VFOZ01000001.1"/>
</dbReference>
<comment type="caution">
    <text evidence="1">The sequence shown here is derived from an EMBL/GenBank/DDBJ whole genome shotgun (WGS) entry which is preliminary data.</text>
</comment>
<dbReference type="Pfam" id="PF11855">
    <property type="entry name" value="DUF3375"/>
    <property type="match status" value="1"/>
</dbReference>
<keyword evidence="2" id="KW-1185">Reference proteome</keyword>
<accession>A0A543CIS7</accession>
<dbReference type="EMBL" id="VFOZ01000001">
    <property type="protein sequence ID" value="TQL96998.1"/>
    <property type="molecule type" value="Genomic_DNA"/>
</dbReference>
<evidence type="ECO:0000313" key="2">
    <source>
        <dbReference type="Proteomes" id="UP000316096"/>
    </source>
</evidence>
<dbReference type="AlphaFoldDB" id="A0A543CIS7"/>
<protein>
    <submittedName>
        <fullName evidence="1">Uncharacterized protein DUF3375</fullName>
    </submittedName>
</protein>
<organism evidence="1 2">
    <name type="scientific">Actinoallomurus bryophytorum</name>
    <dbReference type="NCBI Taxonomy" id="1490222"/>
    <lineage>
        <taxon>Bacteria</taxon>
        <taxon>Bacillati</taxon>
        <taxon>Actinomycetota</taxon>
        <taxon>Actinomycetes</taxon>
        <taxon>Streptosporangiales</taxon>
        <taxon>Thermomonosporaceae</taxon>
        <taxon>Actinoallomurus</taxon>
    </lineage>
</organism>